<proteinExistence type="predicted"/>
<dbReference type="AlphaFoldDB" id="A0A1F6ER52"/>
<dbReference type="EMBL" id="MFLU01000003">
    <property type="protein sequence ID" value="OGG76095.1"/>
    <property type="molecule type" value="Genomic_DNA"/>
</dbReference>
<gene>
    <name evidence="1" type="ORF">A3A34_00715</name>
</gene>
<dbReference type="Proteomes" id="UP000178587">
    <property type="component" value="Unassembled WGS sequence"/>
</dbReference>
<evidence type="ECO:0008006" key="3">
    <source>
        <dbReference type="Google" id="ProtNLM"/>
    </source>
</evidence>
<evidence type="ECO:0000313" key="2">
    <source>
        <dbReference type="Proteomes" id="UP000178587"/>
    </source>
</evidence>
<reference evidence="1 2" key="1">
    <citation type="journal article" date="2016" name="Nat. Commun.">
        <title>Thousands of microbial genomes shed light on interconnected biogeochemical processes in an aquifer system.</title>
        <authorList>
            <person name="Anantharaman K."/>
            <person name="Brown C.T."/>
            <person name="Hug L.A."/>
            <person name="Sharon I."/>
            <person name="Castelle C.J."/>
            <person name="Probst A.J."/>
            <person name="Thomas B.C."/>
            <person name="Singh A."/>
            <person name="Wilkins M.J."/>
            <person name="Karaoz U."/>
            <person name="Brodie E.L."/>
            <person name="Williams K.H."/>
            <person name="Hubbard S.S."/>
            <person name="Banfield J.F."/>
        </authorList>
    </citation>
    <scope>NUCLEOTIDE SEQUENCE [LARGE SCALE GENOMIC DNA]</scope>
</reference>
<organism evidence="1 2">
    <name type="scientific">Candidatus Kaiserbacteria bacterium RIFCSPLOWO2_01_FULL_50_24</name>
    <dbReference type="NCBI Taxonomy" id="1798507"/>
    <lineage>
        <taxon>Bacteria</taxon>
        <taxon>Candidatus Kaiseribacteriota</taxon>
    </lineage>
</organism>
<protein>
    <recommendedName>
        <fullName evidence="3">HEAT repeat domain-containing protein</fullName>
    </recommendedName>
</protein>
<sequence length="160" mass="18377">MKNSTDTTGAFEKYPPALQEIIATAERGRDADWKLVDKRLPEIMKRHSGAEVAIGWARKKGLTNKESENIRDLAASMFVLYEDHLTGDDYKALHKVMQFDAKKPAGFRAACALFKHSKHDDEKKREEVMHVLERFSKDKDPIISKHAQKLLAQEKKEEQK</sequence>
<name>A0A1F6ER52_9BACT</name>
<comment type="caution">
    <text evidence="1">The sequence shown here is derived from an EMBL/GenBank/DDBJ whole genome shotgun (WGS) entry which is preliminary data.</text>
</comment>
<evidence type="ECO:0000313" key="1">
    <source>
        <dbReference type="EMBL" id="OGG76095.1"/>
    </source>
</evidence>
<accession>A0A1F6ER52</accession>